<reference evidence="2" key="1">
    <citation type="journal article" date="2015" name="Nat. Genet.">
        <title>The genome and transcriptome of the zoonotic hookworm Ancylostoma ceylanicum identify infection-specific gene families.</title>
        <authorList>
            <person name="Schwarz E.M."/>
            <person name="Hu Y."/>
            <person name="Antoshechkin I."/>
            <person name="Miller M.M."/>
            <person name="Sternberg P.W."/>
            <person name="Aroian R.V."/>
        </authorList>
    </citation>
    <scope>NUCLEOTIDE SEQUENCE</scope>
    <source>
        <strain evidence="2">HY135</strain>
    </source>
</reference>
<dbReference type="Gene3D" id="3.40.50.150">
    <property type="entry name" value="Vaccinia Virus protein VP39"/>
    <property type="match status" value="1"/>
</dbReference>
<dbReference type="Proteomes" id="UP000024635">
    <property type="component" value="Unassembled WGS sequence"/>
</dbReference>
<protein>
    <recommendedName>
        <fullName evidence="3">PABS domain-containing protein</fullName>
    </recommendedName>
</protein>
<evidence type="ECO:0000313" key="2">
    <source>
        <dbReference type="Proteomes" id="UP000024635"/>
    </source>
</evidence>
<dbReference type="EMBL" id="JARK01001431">
    <property type="protein sequence ID" value="EYC03247.1"/>
    <property type="molecule type" value="Genomic_DNA"/>
</dbReference>
<name>A0A016TKR2_9BILA</name>
<gene>
    <name evidence="1" type="primary">Acey_s0095.g2836</name>
    <name evidence="1" type="ORF">Y032_0095g2836</name>
</gene>
<organism evidence="1 2">
    <name type="scientific">Ancylostoma ceylanicum</name>
    <dbReference type="NCBI Taxonomy" id="53326"/>
    <lineage>
        <taxon>Eukaryota</taxon>
        <taxon>Metazoa</taxon>
        <taxon>Ecdysozoa</taxon>
        <taxon>Nematoda</taxon>
        <taxon>Chromadorea</taxon>
        <taxon>Rhabditida</taxon>
        <taxon>Rhabditina</taxon>
        <taxon>Rhabditomorpha</taxon>
        <taxon>Strongyloidea</taxon>
        <taxon>Ancylostomatidae</taxon>
        <taxon>Ancylostomatinae</taxon>
        <taxon>Ancylostoma</taxon>
    </lineage>
</organism>
<keyword evidence="2" id="KW-1185">Reference proteome</keyword>
<dbReference type="AlphaFoldDB" id="A0A016TKR2"/>
<comment type="caution">
    <text evidence="1">The sequence shown here is derived from an EMBL/GenBank/DDBJ whole genome shotgun (WGS) entry which is preliminary data.</text>
</comment>
<proteinExistence type="predicted"/>
<evidence type="ECO:0008006" key="3">
    <source>
        <dbReference type="Google" id="ProtNLM"/>
    </source>
</evidence>
<accession>A0A016TKR2</accession>
<dbReference type="OrthoDB" id="5791544at2759"/>
<evidence type="ECO:0000313" key="1">
    <source>
        <dbReference type="EMBL" id="EYC03247.1"/>
    </source>
</evidence>
<dbReference type="PROSITE" id="PS51257">
    <property type="entry name" value="PROKAR_LIPOPROTEIN"/>
    <property type="match status" value="1"/>
</dbReference>
<dbReference type="InterPro" id="IPR029063">
    <property type="entry name" value="SAM-dependent_MTases_sf"/>
</dbReference>
<sequence length="410" mass="47072">MSKILKSVYRFHWHLIVVAILGCVIWNNIPHHQQQNDGNDGAEEIARHLTQKLHQVGEECSRMTKACYLISDLGVVENEKLVVMRQMILKESQEYCFTNVDLITPEELSYKNADTSRWPINKRTVRLVYAKMMIASGFMMEGLKLTSQKSQDVLMIGLGGGLISNFFSTIPETKVCWTESCFVLDLDRKKCNVQGTSIGIATPAEWNEATSTRHRQGKANSARRRRVNLTTIELDPDVLMFAKKWFGLEESPTNHVIIEDGIVFMREAAKKGIKYDTLLLDACTNDRRTIMCPVPVFLQPEAIKDMASILNENGVFAANLLVVADDVDAVENQILDLFKKHFETCFLLRFYPKQRMLLCSRRQKWDFMNQAKRFAQNLMMADDKFNFELTGMILQYGDNFKKIQKDSSKK</sequence>
<dbReference type="SUPFAM" id="SSF53335">
    <property type="entry name" value="S-adenosyl-L-methionine-dependent methyltransferases"/>
    <property type="match status" value="1"/>
</dbReference>